<accession>A0A9Q3D2N8</accession>
<proteinExistence type="predicted"/>
<organism evidence="1 2">
    <name type="scientific">Austropuccinia psidii MF-1</name>
    <dbReference type="NCBI Taxonomy" id="1389203"/>
    <lineage>
        <taxon>Eukaryota</taxon>
        <taxon>Fungi</taxon>
        <taxon>Dikarya</taxon>
        <taxon>Basidiomycota</taxon>
        <taxon>Pucciniomycotina</taxon>
        <taxon>Pucciniomycetes</taxon>
        <taxon>Pucciniales</taxon>
        <taxon>Sphaerophragmiaceae</taxon>
        <taxon>Austropuccinia</taxon>
    </lineage>
</organism>
<gene>
    <name evidence="1" type="ORF">O181_035404</name>
</gene>
<dbReference type="AlphaFoldDB" id="A0A9Q3D2N8"/>
<dbReference type="EMBL" id="AVOT02013236">
    <property type="protein sequence ID" value="MBW0495689.1"/>
    <property type="molecule type" value="Genomic_DNA"/>
</dbReference>
<dbReference type="OrthoDB" id="2517660at2759"/>
<evidence type="ECO:0000313" key="2">
    <source>
        <dbReference type="Proteomes" id="UP000765509"/>
    </source>
</evidence>
<reference evidence="1" key="1">
    <citation type="submission" date="2021-03" db="EMBL/GenBank/DDBJ databases">
        <title>Draft genome sequence of rust myrtle Austropuccinia psidii MF-1, a brazilian biotype.</title>
        <authorList>
            <person name="Quecine M.C."/>
            <person name="Pachon D.M.R."/>
            <person name="Bonatelli M.L."/>
            <person name="Correr F.H."/>
            <person name="Franceschini L.M."/>
            <person name="Leite T.F."/>
            <person name="Margarido G.R.A."/>
            <person name="Almeida C.A."/>
            <person name="Ferrarezi J.A."/>
            <person name="Labate C.A."/>
        </authorList>
    </citation>
    <scope>NUCLEOTIDE SEQUENCE</scope>
    <source>
        <strain evidence="1">MF-1</strain>
    </source>
</reference>
<protein>
    <submittedName>
        <fullName evidence="1">Uncharacterized protein</fullName>
    </submittedName>
</protein>
<sequence length="252" mass="28951">MESKMIPNISKEDKKPVVFKCQKCGSTSHLANTCIKKTKINDTQVIEDAQYSEEKEESDQDSEVSEDTLVDDYSIENITAFFEVTEVHTHFPQYSEDCYNPINIKDARMCKTKPSGTSCITSVLINYVEAKVNFDTGEFRPCIGKYYHKVILPEWKNYLLPIEDVKFSSSSNNMYPLGILDTNLVFPHPAGSVRMETEIIVIDNCKSQHIILGNDYLNIYGVDINSHKDRYFTIGENKKQKFSCFNMPKKYQ</sequence>
<name>A0A9Q3D2N8_9BASI</name>
<keyword evidence="2" id="KW-1185">Reference proteome</keyword>
<dbReference type="Proteomes" id="UP000765509">
    <property type="component" value="Unassembled WGS sequence"/>
</dbReference>
<evidence type="ECO:0000313" key="1">
    <source>
        <dbReference type="EMBL" id="MBW0495689.1"/>
    </source>
</evidence>
<comment type="caution">
    <text evidence="1">The sequence shown here is derived from an EMBL/GenBank/DDBJ whole genome shotgun (WGS) entry which is preliminary data.</text>
</comment>